<dbReference type="PANTHER" id="PTHR33066">
    <property type="entry name" value="INTEGRASE_SAM-LIKE_N DOMAIN-CONTAINING PROTEIN"/>
    <property type="match status" value="1"/>
</dbReference>
<reference evidence="1" key="2">
    <citation type="submission" date="2017-12" db="EMBL/GenBank/DDBJ databases">
        <title>Coralsnake Venomics: Analyses of Venom Gland Transcriptomes and Proteomes of Six Brazilian Taxa.</title>
        <authorList>
            <person name="Aird S.D."/>
            <person name="Jorge da Silva N."/>
            <person name="Qiu L."/>
            <person name="Villar-Briones A."/>
            <person name="Aparecida-Saddi V."/>
            <person name="Campos-Telles M.P."/>
            <person name="Grau M."/>
            <person name="Mikheyev A.S."/>
        </authorList>
    </citation>
    <scope>NUCLEOTIDE SEQUENCE</scope>
    <source>
        <tissue evidence="1">Venom_gland</tissue>
    </source>
</reference>
<reference evidence="1" key="1">
    <citation type="submission" date="2017-07" db="EMBL/GenBank/DDBJ databases">
        <authorList>
            <person name="Mikheyev A."/>
            <person name="Grau M."/>
        </authorList>
    </citation>
    <scope>NUCLEOTIDE SEQUENCE</scope>
    <source>
        <tissue evidence="1">Venom_gland</tissue>
    </source>
</reference>
<name>A0A2H6N6S4_9SAUR</name>
<dbReference type="EMBL" id="IACI01048047">
    <property type="protein sequence ID" value="LAA23653.1"/>
    <property type="molecule type" value="Transcribed_RNA"/>
</dbReference>
<dbReference type="EMBL" id="IACI01048046">
    <property type="protein sequence ID" value="LAA23648.1"/>
    <property type="molecule type" value="Transcribed_RNA"/>
</dbReference>
<dbReference type="AlphaFoldDB" id="A0A2H6N6S4"/>
<organism evidence="1">
    <name type="scientific">Micrurus carvalhoi</name>
    <dbReference type="NCBI Taxonomy" id="3147026"/>
    <lineage>
        <taxon>Eukaryota</taxon>
        <taxon>Metazoa</taxon>
        <taxon>Chordata</taxon>
        <taxon>Craniata</taxon>
        <taxon>Vertebrata</taxon>
        <taxon>Euteleostomi</taxon>
        <taxon>Lepidosauria</taxon>
        <taxon>Squamata</taxon>
        <taxon>Bifurcata</taxon>
        <taxon>Unidentata</taxon>
        <taxon>Episquamata</taxon>
        <taxon>Toxicofera</taxon>
        <taxon>Serpentes</taxon>
        <taxon>Colubroidea</taxon>
        <taxon>Elapidae</taxon>
        <taxon>Elapinae</taxon>
        <taxon>Micrurus</taxon>
    </lineage>
</organism>
<sequence length="138" mass="15855">MFSIFHPNHVILRLDLTFISKVNSFFHRVQELILPYFCPNPSHPRERLRHMLDVRRPLHIYMKRTASFQKTEAMFISFHQNSLGQKVSSSSTGRWIRATIFRAYSAQGLPALSYITAHSTCSAATTAAWTSQATVEEI</sequence>
<protein>
    <submittedName>
        <fullName evidence="1">Uncharacterized protein</fullName>
    </submittedName>
</protein>
<accession>A0A2H6N6S4</accession>
<dbReference type="PANTHER" id="PTHR33066:SF2">
    <property type="entry name" value="FILAGGRIN-2-LIKE"/>
    <property type="match status" value="1"/>
</dbReference>
<evidence type="ECO:0000313" key="1">
    <source>
        <dbReference type="EMBL" id="LAA23648.1"/>
    </source>
</evidence>
<proteinExistence type="predicted"/>